<protein>
    <submittedName>
        <fullName evidence="4">CA5 SciCA5</fullName>
    </submittedName>
</protein>
<evidence type="ECO:0000313" key="4">
    <source>
        <dbReference type="EMBL" id="CEF71781.1"/>
    </source>
</evidence>
<dbReference type="Gene3D" id="3.10.200.10">
    <property type="entry name" value="Alpha carbonic anhydrase"/>
    <property type="match status" value="1"/>
</dbReference>
<dbReference type="GO" id="GO:0006730">
    <property type="term" value="P:one-carbon metabolic process"/>
    <property type="evidence" value="ECO:0007669"/>
    <property type="project" value="TreeGrafter"/>
</dbReference>
<feature type="non-terminal residue" evidence="4">
    <location>
        <position position="1"/>
    </location>
</feature>
<comment type="similarity">
    <text evidence="1">Belongs to the alpha-carbonic anhydrase family.</text>
</comment>
<dbReference type="InterPro" id="IPR036398">
    <property type="entry name" value="CA_dom_sf"/>
</dbReference>
<dbReference type="AlphaFoldDB" id="A0A098D1E5"/>
<dbReference type="SMART" id="SM01057">
    <property type="entry name" value="Carb_anhydrase"/>
    <property type="match status" value="1"/>
</dbReference>
<gene>
    <name evidence="4" type="primary">CA5</name>
</gene>
<evidence type="ECO:0000256" key="1">
    <source>
        <dbReference type="ARBA" id="ARBA00010718"/>
    </source>
</evidence>
<proteinExistence type="evidence at transcript level"/>
<name>A0A098D1E5_9METZ</name>
<evidence type="ECO:0000256" key="2">
    <source>
        <dbReference type="SAM" id="SignalP"/>
    </source>
</evidence>
<dbReference type="GO" id="GO:0008270">
    <property type="term" value="F:zinc ion binding"/>
    <property type="evidence" value="ECO:0007669"/>
    <property type="project" value="InterPro"/>
</dbReference>
<dbReference type="PROSITE" id="PS51257">
    <property type="entry name" value="PROKAR_LIPOPROTEIN"/>
    <property type="match status" value="1"/>
</dbReference>
<dbReference type="PANTHER" id="PTHR18952:SF208">
    <property type="entry name" value="CARBONIC ANHYDRASE XA-RELATED"/>
    <property type="match status" value="1"/>
</dbReference>
<dbReference type="PANTHER" id="PTHR18952">
    <property type="entry name" value="CARBONIC ANHYDRASE"/>
    <property type="match status" value="1"/>
</dbReference>
<dbReference type="Pfam" id="PF00194">
    <property type="entry name" value="Carb_anhydrase"/>
    <property type="match status" value="1"/>
</dbReference>
<dbReference type="EMBL" id="LN609535">
    <property type="protein sequence ID" value="CEF71781.1"/>
    <property type="molecule type" value="mRNA"/>
</dbReference>
<dbReference type="InterPro" id="IPR023561">
    <property type="entry name" value="Carbonic_anhydrase_a-class"/>
</dbReference>
<dbReference type="PROSITE" id="PS51144">
    <property type="entry name" value="ALPHA_CA_2"/>
    <property type="match status" value="1"/>
</dbReference>
<reference evidence="4" key="1">
    <citation type="submission" date="2014-09" db="EMBL/GenBank/DDBJ databases">
        <title>Calcareous sponge genomes reveal complex evolution of alpha-carbonic anhydrases and two key biomineralization enzymes.</title>
        <authorList>
            <person name="Voigt O."/>
            <person name="Adamski M."/>
            <person name="Sluzek K."/>
            <person name="Adamska M."/>
        </authorList>
    </citation>
    <scope>NUCLEOTIDE SEQUENCE</scope>
</reference>
<evidence type="ECO:0000259" key="3">
    <source>
        <dbReference type="PROSITE" id="PS51144"/>
    </source>
</evidence>
<dbReference type="SUPFAM" id="SSF51069">
    <property type="entry name" value="Carbonic anhydrase"/>
    <property type="match status" value="1"/>
</dbReference>
<sequence length="322" mass="35061">MEVKIIIVTSLAIACVQAASPGSNWNYDESSNIGPANWGNIQGFEGCGTGTEQSPINIQASSATYRSYPPLNVTSNSSTGTFRLENDGIGPIGIPDASNINYLTGGPLGDRQYRLQNFHLHYGNSTYEASEHAFDNMRTSSEIHFVFYNNIYANISAALDSKDRDALAVIGILFSTSMNVSHAHPSIVSILNFFAPLTYPGDTTTEQLDFSTVLRPEDVSTFYTYNGSLTTPSCNEQVVWLVMSQIQYYPPTVIDSLSSLLTTNRTQPPVGIIGNTRPLQPLNSRTIYQNFQNPTMASTTSGSGLMNISLFVMLLSFIVASV</sequence>
<feature type="domain" description="Alpha-carbonic anhydrase" evidence="3">
    <location>
        <begin position="23"/>
        <end position="291"/>
    </location>
</feature>
<feature type="non-terminal residue" evidence="4">
    <location>
        <position position="322"/>
    </location>
</feature>
<feature type="chain" id="PRO_5001933731" evidence="2">
    <location>
        <begin position="19"/>
        <end position="322"/>
    </location>
</feature>
<feature type="signal peptide" evidence="2">
    <location>
        <begin position="1"/>
        <end position="18"/>
    </location>
</feature>
<dbReference type="GO" id="GO:0004089">
    <property type="term" value="F:carbonate dehydratase activity"/>
    <property type="evidence" value="ECO:0007669"/>
    <property type="project" value="InterPro"/>
</dbReference>
<accession>A0A098D1E5</accession>
<dbReference type="CDD" id="cd00326">
    <property type="entry name" value="alpha_CA"/>
    <property type="match status" value="1"/>
</dbReference>
<dbReference type="InterPro" id="IPR001148">
    <property type="entry name" value="CA_dom"/>
</dbReference>
<organism evidence="4">
    <name type="scientific">Sycon ciliatum</name>
    <dbReference type="NCBI Taxonomy" id="27933"/>
    <lineage>
        <taxon>Eukaryota</taxon>
        <taxon>Metazoa</taxon>
        <taxon>Porifera</taxon>
        <taxon>Calcarea</taxon>
        <taxon>Calcaronea</taxon>
        <taxon>Leucosolenida</taxon>
        <taxon>Sycettidae</taxon>
        <taxon>Sycon</taxon>
    </lineage>
</organism>
<keyword evidence="2" id="KW-0732">Signal</keyword>